<evidence type="ECO:0000313" key="1">
    <source>
        <dbReference type="EMBL" id="MCI88747.1"/>
    </source>
</evidence>
<name>A0A392VLI0_9FABA</name>
<feature type="non-terminal residue" evidence="1">
    <location>
        <position position="1"/>
    </location>
</feature>
<proteinExistence type="predicted"/>
<dbReference type="EMBL" id="LXQA011201398">
    <property type="protein sequence ID" value="MCI88747.1"/>
    <property type="molecule type" value="Genomic_DNA"/>
</dbReference>
<evidence type="ECO:0000313" key="2">
    <source>
        <dbReference type="Proteomes" id="UP000265520"/>
    </source>
</evidence>
<protein>
    <submittedName>
        <fullName evidence="1">Uncharacterized protein</fullName>
    </submittedName>
</protein>
<dbReference type="Proteomes" id="UP000265520">
    <property type="component" value="Unassembled WGS sequence"/>
</dbReference>
<sequence length="11" mass="1294">VLDLDRDMFGI</sequence>
<accession>A0A392VLI0</accession>
<organism evidence="1 2">
    <name type="scientific">Trifolium medium</name>
    <dbReference type="NCBI Taxonomy" id="97028"/>
    <lineage>
        <taxon>Eukaryota</taxon>
        <taxon>Viridiplantae</taxon>
        <taxon>Streptophyta</taxon>
        <taxon>Embryophyta</taxon>
        <taxon>Tracheophyta</taxon>
        <taxon>Spermatophyta</taxon>
        <taxon>Magnoliopsida</taxon>
        <taxon>eudicotyledons</taxon>
        <taxon>Gunneridae</taxon>
        <taxon>Pentapetalae</taxon>
        <taxon>rosids</taxon>
        <taxon>fabids</taxon>
        <taxon>Fabales</taxon>
        <taxon>Fabaceae</taxon>
        <taxon>Papilionoideae</taxon>
        <taxon>50 kb inversion clade</taxon>
        <taxon>NPAAA clade</taxon>
        <taxon>Hologalegina</taxon>
        <taxon>IRL clade</taxon>
        <taxon>Trifolieae</taxon>
        <taxon>Trifolium</taxon>
    </lineage>
</organism>
<reference evidence="1 2" key="1">
    <citation type="journal article" date="2018" name="Front. Plant Sci.">
        <title>Red Clover (Trifolium pratense) and Zigzag Clover (T. medium) - A Picture of Genomic Similarities and Differences.</title>
        <authorList>
            <person name="Dluhosova J."/>
            <person name="Istvanek J."/>
            <person name="Nedelnik J."/>
            <person name="Repkova J."/>
        </authorList>
    </citation>
    <scope>NUCLEOTIDE SEQUENCE [LARGE SCALE GENOMIC DNA]</scope>
    <source>
        <strain evidence="2">cv. 10/8</strain>
        <tissue evidence="1">Leaf</tissue>
    </source>
</reference>
<comment type="caution">
    <text evidence="1">The sequence shown here is derived from an EMBL/GenBank/DDBJ whole genome shotgun (WGS) entry which is preliminary data.</text>
</comment>
<keyword evidence="2" id="KW-1185">Reference proteome</keyword>